<keyword evidence="2" id="KW-0378">Hydrolase</keyword>
<dbReference type="PANTHER" id="PTHR33877:SF1">
    <property type="entry name" value="TYPE IV METHYL-DIRECTED RESTRICTION ENZYME ECOKMCRA"/>
    <property type="match status" value="1"/>
</dbReference>
<dbReference type="GO" id="GO:0003676">
    <property type="term" value="F:nucleic acid binding"/>
    <property type="evidence" value="ECO:0007669"/>
    <property type="project" value="InterPro"/>
</dbReference>
<keyword evidence="3" id="KW-1185">Reference proteome</keyword>
<organism evidence="2">
    <name type="scientific">Vecturithrix granuli</name>
    <dbReference type="NCBI Taxonomy" id="1499967"/>
    <lineage>
        <taxon>Bacteria</taxon>
        <taxon>Candidatus Moduliflexota</taxon>
        <taxon>Candidatus Vecturitrichia</taxon>
        <taxon>Candidatus Vecturitrichales</taxon>
        <taxon>Candidatus Vecturitrichaceae</taxon>
        <taxon>Candidatus Vecturithrix</taxon>
    </lineage>
</organism>
<name>A0A081C885_VECG1</name>
<dbReference type="Proteomes" id="UP000030661">
    <property type="component" value="Unassembled WGS sequence"/>
</dbReference>
<accession>A0A081C885</accession>
<feature type="domain" description="HNH nuclease" evidence="1">
    <location>
        <begin position="8"/>
        <end position="63"/>
    </location>
</feature>
<dbReference type="InterPro" id="IPR052892">
    <property type="entry name" value="NA-targeting_endonuclease"/>
</dbReference>
<dbReference type="HOGENOM" id="CLU_104142_1_0_0"/>
<evidence type="ECO:0000313" key="3">
    <source>
        <dbReference type="Proteomes" id="UP000030661"/>
    </source>
</evidence>
<dbReference type="Gene3D" id="1.10.30.50">
    <property type="match status" value="1"/>
</dbReference>
<dbReference type="InterPro" id="IPR003615">
    <property type="entry name" value="HNH_nuc"/>
</dbReference>
<evidence type="ECO:0000259" key="1">
    <source>
        <dbReference type="SMART" id="SM00507"/>
    </source>
</evidence>
<dbReference type="Pfam" id="PF01844">
    <property type="entry name" value="HNH"/>
    <property type="match status" value="1"/>
</dbReference>
<dbReference type="eggNOG" id="COG1403">
    <property type="taxonomic scope" value="Bacteria"/>
</dbReference>
<dbReference type="GO" id="GO:0004519">
    <property type="term" value="F:endonuclease activity"/>
    <property type="evidence" value="ECO:0007669"/>
    <property type="project" value="UniProtKB-KW"/>
</dbReference>
<dbReference type="SMART" id="SM00507">
    <property type="entry name" value="HNHc"/>
    <property type="match status" value="1"/>
</dbReference>
<sequence length="120" mass="13462">MSTYIPASLRQQILSLDARRCAYCQSPQALMGVTFEIEHIIPISAGGSTSLENLCLSCPTCNRYKATRIAAQDPESHIEVSLFHPRRQNWTTHFAWSSDMTRVIGLTPNGRATIELFHIN</sequence>
<dbReference type="EMBL" id="DF820475">
    <property type="protein sequence ID" value="GAK60790.1"/>
    <property type="molecule type" value="Genomic_DNA"/>
</dbReference>
<dbReference type="InterPro" id="IPR002711">
    <property type="entry name" value="HNH"/>
</dbReference>
<keyword evidence="2" id="KW-0540">Nuclease</keyword>
<keyword evidence="2" id="KW-0255">Endonuclease</keyword>
<dbReference type="AlphaFoldDB" id="A0A081C885"/>
<proteinExistence type="predicted"/>
<protein>
    <submittedName>
        <fullName evidence="2">HNH endonuclease domain protein</fullName>
    </submittedName>
</protein>
<evidence type="ECO:0000313" key="2">
    <source>
        <dbReference type="EMBL" id="GAK60790.1"/>
    </source>
</evidence>
<dbReference type="GO" id="GO:0008270">
    <property type="term" value="F:zinc ion binding"/>
    <property type="evidence" value="ECO:0007669"/>
    <property type="project" value="InterPro"/>
</dbReference>
<gene>
    <name evidence="2" type="ORF">U27_00688</name>
</gene>
<dbReference type="STRING" id="1499967.U27_00688"/>
<reference evidence="2" key="1">
    <citation type="journal article" date="2015" name="PeerJ">
        <title>First genomic representation of candidate bacterial phylum KSB3 points to enhanced environmental sensing as a trigger of wastewater bulking.</title>
        <authorList>
            <person name="Sekiguchi Y."/>
            <person name="Ohashi A."/>
            <person name="Parks D.H."/>
            <person name="Yamauchi T."/>
            <person name="Tyson G.W."/>
            <person name="Hugenholtz P."/>
        </authorList>
    </citation>
    <scope>NUCLEOTIDE SEQUENCE [LARGE SCALE GENOMIC DNA]</scope>
</reference>
<dbReference type="PANTHER" id="PTHR33877">
    <property type="entry name" value="SLL1193 PROTEIN"/>
    <property type="match status" value="1"/>
</dbReference>
<dbReference type="CDD" id="cd00085">
    <property type="entry name" value="HNHc"/>
    <property type="match status" value="1"/>
</dbReference>